<comment type="caution">
    <text evidence="2">The sequence shown here is derived from an EMBL/GenBank/DDBJ whole genome shotgun (WGS) entry which is preliminary data.</text>
</comment>
<organism evidence="2">
    <name type="scientific">marine sediment metagenome</name>
    <dbReference type="NCBI Taxonomy" id="412755"/>
    <lineage>
        <taxon>unclassified sequences</taxon>
        <taxon>metagenomes</taxon>
        <taxon>ecological metagenomes</taxon>
    </lineage>
</organism>
<evidence type="ECO:0000313" key="2">
    <source>
        <dbReference type="EMBL" id="GAI47503.1"/>
    </source>
</evidence>
<reference evidence="2" key="1">
    <citation type="journal article" date="2014" name="Front. Microbiol.">
        <title>High frequency of phylogenetically diverse reductive dehalogenase-homologous genes in deep subseafloor sedimentary metagenomes.</title>
        <authorList>
            <person name="Kawai M."/>
            <person name="Futagami T."/>
            <person name="Toyoda A."/>
            <person name="Takaki Y."/>
            <person name="Nishi S."/>
            <person name="Hori S."/>
            <person name="Arai W."/>
            <person name="Tsubouchi T."/>
            <person name="Morono Y."/>
            <person name="Uchiyama I."/>
            <person name="Ito T."/>
            <person name="Fujiyama A."/>
            <person name="Inagaki F."/>
            <person name="Takami H."/>
        </authorList>
    </citation>
    <scope>NUCLEOTIDE SEQUENCE</scope>
    <source>
        <strain evidence="2">Expedition CK06-06</strain>
    </source>
</reference>
<evidence type="ECO:0000256" key="1">
    <source>
        <dbReference type="SAM" id="MobiDB-lite"/>
    </source>
</evidence>
<proteinExistence type="predicted"/>
<feature type="non-terminal residue" evidence="2">
    <location>
        <position position="1"/>
    </location>
</feature>
<gene>
    <name evidence="2" type="ORF">S06H3_63740</name>
</gene>
<feature type="region of interest" description="Disordered" evidence="1">
    <location>
        <begin position="92"/>
        <end position="129"/>
    </location>
</feature>
<sequence>RIVNAVTMGDKLRDKLGLPGLGSRLLQGGQGGDSGLRTDLVKALLEDERERLRIAQAHESEMQRNQHLGTLATAVKDNLGDGIAALTRAAEEFKGSPRAKTPAAEPQGFRCGDCQTEFSPPPGWAGQPI</sequence>
<name>X1NV81_9ZZZZ</name>
<accession>X1NV81</accession>
<protein>
    <submittedName>
        <fullName evidence="2">Uncharacterized protein</fullName>
    </submittedName>
</protein>
<dbReference type="EMBL" id="BARV01042361">
    <property type="protein sequence ID" value="GAI47503.1"/>
    <property type="molecule type" value="Genomic_DNA"/>
</dbReference>
<feature type="non-terminal residue" evidence="2">
    <location>
        <position position="129"/>
    </location>
</feature>
<dbReference type="AlphaFoldDB" id="X1NV81"/>